<feature type="transmembrane region" description="Helical" evidence="1">
    <location>
        <begin position="21"/>
        <end position="41"/>
    </location>
</feature>
<keyword evidence="1" id="KW-1133">Transmembrane helix</keyword>
<dbReference type="RefSeq" id="WP_230740659.1">
    <property type="nucleotide sequence ID" value="NZ_PGCK01000002.1"/>
</dbReference>
<name>A0AAP2W5D0_9EURY</name>
<keyword evidence="1" id="KW-0812">Transmembrane</keyword>
<dbReference type="AlphaFoldDB" id="A0AAP2W5D0"/>
<evidence type="ECO:0000313" key="2">
    <source>
        <dbReference type="EMBL" id="MCD1294057.1"/>
    </source>
</evidence>
<keyword evidence="1" id="KW-0472">Membrane</keyword>
<proteinExistence type="predicted"/>
<organism evidence="2 3">
    <name type="scientific">Methanooceanicella nereidis</name>
    <dbReference type="NCBI Taxonomy" id="2052831"/>
    <lineage>
        <taxon>Archaea</taxon>
        <taxon>Methanobacteriati</taxon>
        <taxon>Methanobacteriota</taxon>
        <taxon>Stenosarchaea group</taxon>
        <taxon>Methanomicrobia</taxon>
        <taxon>Methanocellales</taxon>
        <taxon>Methanocellaceae</taxon>
        <taxon>Methanooceanicella</taxon>
    </lineage>
</organism>
<sequence>MQIIPIEENACNEGYPFRHNCISLGITLLSYAIGTAIFYLADPFFGLAYVILCAISLLAGVKFRCSYCYYYGKRCSSGLGLLCKLLFRRGDPNEFKNPKNLMTAGILDFGALLLPVFGGLALILLRFSILSLALLAAYTIIAVIVSFLMKKEFCKNCKQGQIGCPAYEGMKGNTRKKDQ</sequence>
<evidence type="ECO:0000313" key="3">
    <source>
        <dbReference type="Proteomes" id="UP001320159"/>
    </source>
</evidence>
<dbReference type="Proteomes" id="UP001320159">
    <property type="component" value="Unassembled WGS sequence"/>
</dbReference>
<keyword evidence="3" id="KW-1185">Reference proteome</keyword>
<gene>
    <name evidence="2" type="ORF">CUJ83_03485</name>
</gene>
<feature type="transmembrane region" description="Helical" evidence="1">
    <location>
        <begin position="101"/>
        <end position="123"/>
    </location>
</feature>
<feature type="transmembrane region" description="Helical" evidence="1">
    <location>
        <begin position="129"/>
        <end position="149"/>
    </location>
</feature>
<reference evidence="2 3" key="1">
    <citation type="submission" date="2017-11" db="EMBL/GenBank/DDBJ databases">
        <title>Isolation and Characterization of Family Methanocellaceae Species from Potential Methane Hydrate Area Offshore Southwestern Taiwan.</title>
        <authorList>
            <person name="Zhang W.-L."/>
            <person name="Chen W.-C."/>
            <person name="Lai M.-C."/>
            <person name="Chen S.-C."/>
        </authorList>
    </citation>
    <scope>NUCLEOTIDE SEQUENCE [LARGE SCALE GENOMIC DNA]</scope>
    <source>
        <strain evidence="2 3">CWC-04</strain>
    </source>
</reference>
<feature type="transmembrane region" description="Helical" evidence="1">
    <location>
        <begin position="47"/>
        <end position="65"/>
    </location>
</feature>
<evidence type="ECO:0000256" key="1">
    <source>
        <dbReference type="SAM" id="Phobius"/>
    </source>
</evidence>
<accession>A0AAP2W5D0</accession>
<protein>
    <recommendedName>
        <fullName evidence="4">DUF4395 domain-containing protein</fullName>
    </recommendedName>
</protein>
<evidence type="ECO:0008006" key="4">
    <source>
        <dbReference type="Google" id="ProtNLM"/>
    </source>
</evidence>
<dbReference type="EMBL" id="PGCK01000002">
    <property type="protein sequence ID" value="MCD1294057.1"/>
    <property type="molecule type" value="Genomic_DNA"/>
</dbReference>
<comment type="caution">
    <text evidence="2">The sequence shown here is derived from an EMBL/GenBank/DDBJ whole genome shotgun (WGS) entry which is preliminary data.</text>
</comment>